<protein>
    <submittedName>
        <fullName evidence="3">Uncharacterized protein</fullName>
    </submittedName>
</protein>
<dbReference type="Pfam" id="PF05721">
    <property type="entry name" value="PhyH"/>
    <property type="match status" value="2"/>
</dbReference>
<sequence>MADKEVSNISSPVAAAPEVYTTPPPQPKDKKPGQLSPEQVKQYFNDGFLVVPSFFTKEELKPVMDAIEECVDVLASNLYRGGKIKDKAESAGLYKRLILLEAQFPGAAVLLHRQRYLPVAFRNLWSNDRLLNVMEQLVGPNVAGHPVWNIRTKTPVNEETTVPWHQDNAYLDETCLTTLQPTAWIPLIDANMTNGCMQVVKGGHRAGKTATHTCCAGGTWYVDLAEEEIEKTLGVNMKTDVVTCEVPLGGVLFLNNTVPHRSLENFSENVRWSLDLRWQDPKKSNGFHGLRDCVLMRSVDSPNHVINWEGFGILDRKELEIDIEDQKDAFDTRIHGPWMKRWEITHSNRHTDAFLAGGDTCHAYLQGCDYSKDLLIARLIAMAAFFRIAKRVSLLARAPKTITPAFINRSYSLAAAVETAPEVYTIPPPQPKEKKPGQLSPEQVKQYFNDGFVLVPSFFTKEEMKPVMDAIEECVDVLANNLYRGGKIKDKAESAGLYKRLILLEAQFPGAAIILHKLGYLPVAFRNLWSNDPTAWIPLLDATKLNGCMQVVKGGHRAGKTATHTCCAGGTWYVDLAEEEMEKTLGVNMKTDVVTCEVPLGGVLFLNNCIPHRSLENFSDKVRWSLDLRWQRPDKSNGFHGLKESILMRSADNPNYVIDWEGFAALDRNKLQMGVDVTEEEKTNAFDTTIHGPWMNRWVITHPNRHTESFKAGGSSWHSHTKA</sequence>
<accession>A0A1X7U769</accession>
<evidence type="ECO:0000256" key="1">
    <source>
        <dbReference type="ARBA" id="ARBA00001962"/>
    </source>
</evidence>
<dbReference type="InParanoid" id="A0A1X7U769"/>
<organism evidence="3">
    <name type="scientific">Amphimedon queenslandica</name>
    <name type="common">Sponge</name>
    <dbReference type="NCBI Taxonomy" id="400682"/>
    <lineage>
        <taxon>Eukaryota</taxon>
        <taxon>Metazoa</taxon>
        <taxon>Porifera</taxon>
        <taxon>Demospongiae</taxon>
        <taxon>Heteroscleromorpha</taxon>
        <taxon>Haplosclerida</taxon>
        <taxon>Niphatidae</taxon>
        <taxon>Amphimedon</taxon>
    </lineage>
</organism>
<dbReference type="InterPro" id="IPR008775">
    <property type="entry name" value="Phytyl_CoA_dOase-like"/>
</dbReference>
<dbReference type="SUPFAM" id="SSF51197">
    <property type="entry name" value="Clavaminate synthase-like"/>
    <property type="match status" value="2"/>
</dbReference>
<feature type="region of interest" description="Disordered" evidence="2">
    <location>
        <begin position="1"/>
        <end position="35"/>
    </location>
</feature>
<evidence type="ECO:0000313" key="3">
    <source>
        <dbReference type="EnsemblMetazoa" id="Aqu2.1.23306_001"/>
    </source>
</evidence>
<reference evidence="3" key="1">
    <citation type="submission" date="2017-05" db="UniProtKB">
        <authorList>
            <consortium name="EnsemblMetazoa"/>
        </authorList>
    </citation>
    <scope>IDENTIFICATION</scope>
</reference>
<evidence type="ECO:0000256" key="2">
    <source>
        <dbReference type="SAM" id="MobiDB-lite"/>
    </source>
</evidence>
<dbReference type="OrthoDB" id="445007at2759"/>
<dbReference type="EnsemblMetazoa" id="Aqu2.1.23306_001">
    <property type="protein sequence ID" value="Aqu2.1.23306_001"/>
    <property type="gene ID" value="Aqu2.1.23306"/>
</dbReference>
<comment type="cofactor">
    <cofactor evidence="1">
        <name>Fe cation</name>
        <dbReference type="ChEBI" id="CHEBI:24875"/>
    </cofactor>
</comment>
<dbReference type="STRING" id="400682.A0A1X7U769"/>
<dbReference type="PANTHER" id="PTHR20883">
    <property type="entry name" value="PHYTANOYL-COA DIOXYGENASE DOMAIN CONTAINING 1"/>
    <property type="match status" value="1"/>
</dbReference>
<dbReference type="PANTHER" id="PTHR20883:SF14">
    <property type="entry name" value="PHYTANOYL-COA DIOXYGENASE"/>
    <property type="match status" value="1"/>
</dbReference>
<proteinExistence type="predicted"/>
<dbReference type="eggNOG" id="ENOG502QPIZ">
    <property type="taxonomic scope" value="Eukaryota"/>
</dbReference>
<dbReference type="Gene3D" id="2.60.120.620">
    <property type="entry name" value="q2cbj1_9rhob like domain"/>
    <property type="match status" value="3"/>
</dbReference>
<dbReference type="AlphaFoldDB" id="A0A1X7U769"/>
<name>A0A1X7U769_AMPQE</name>